<evidence type="ECO:0000256" key="3">
    <source>
        <dbReference type="ARBA" id="ARBA00022771"/>
    </source>
</evidence>
<dbReference type="InterPro" id="IPR013083">
    <property type="entry name" value="Znf_RING/FYVE/PHD"/>
</dbReference>
<dbReference type="Gene3D" id="3.30.40.10">
    <property type="entry name" value="Zinc/RING finger domain, C3HC4 (zinc finger)"/>
    <property type="match status" value="1"/>
</dbReference>
<dbReference type="GO" id="GO:0016020">
    <property type="term" value="C:membrane"/>
    <property type="evidence" value="ECO:0007669"/>
    <property type="project" value="UniProtKB-SubCell"/>
</dbReference>
<proteinExistence type="predicted"/>
<sequence length="192" mass="21111">MCKVSDTLIARGFFVGAVTGAFGSKASESGLLHRAGIGAISGAVLSIQIFDASLARWYSGSSLFQNLLLTADSMKSLFDGRLVREHELLSAIQWQIDVAESGGYEEVHDMFEVWGTKGMPSHRIEQLPTLELTSLNISDASDHQICCTICLQDHQVGETARRLPNCGHMFHMGCIDEWLIRHSSCPLCRLDL</sequence>
<dbReference type="SMART" id="SM00184">
    <property type="entry name" value="RING"/>
    <property type="match status" value="1"/>
</dbReference>
<dbReference type="GO" id="GO:0008270">
    <property type="term" value="F:zinc ion binding"/>
    <property type="evidence" value="ECO:0007669"/>
    <property type="project" value="UniProtKB-KW"/>
</dbReference>
<evidence type="ECO:0000256" key="1">
    <source>
        <dbReference type="ARBA" id="ARBA00004370"/>
    </source>
</evidence>
<evidence type="ECO:0000313" key="8">
    <source>
        <dbReference type="EMBL" id="ERM96270.1"/>
    </source>
</evidence>
<name>W1NM17_AMBTC</name>
<comment type="subcellular location">
    <subcellularLocation>
        <location evidence="1">Membrane</location>
    </subcellularLocation>
</comment>
<keyword evidence="3 6" id="KW-0863">Zinc-finger</keyword>
<protein>
    <recommendedName>
        <fullName evidence="7">RING-type domain-containing protein</fullName>
    </recommendedName>
</protein>
<evidence type="ECO:0000313" key="9">
    <source>
        <dbReference type="Proteomes" id="UP000017836"/>
    </source>
</evidence>
<dbReference type="SUPFAM" id="SSF57850">
    <property type="entry name" value="RING/U-box"/>
    <property type="match status" value="1"/>
</dbReference>
<feature type="domain" description="RING-type" evidence="7">
    <location>
        <begin position="147"/>
        <end position="189"/>
    </location>
</feature>
<reference evidence="9" key="1">
    <citation type="journal article" date="2013" name="Science">
        <title>The Amborella genome and the evolution of flowering plants.</title>
        <authorList>
            <consortium name="Amborella Genome Project"/>
        </authorList>
    </citation>
    <scope>NUCLEOTIDE SEQUENCE [LARGE SCALE GENOMIC DNA]</scope>
</reference>
<dbReference type="eggNOG" id="KOG0800">
    <property type="taxonomic scope" value="Eukaryota"/>
</dbReference>
<dbReference type="PROSITE" id="PS50089">
    <property type="entry name" value="ZF_RING_2"/>
    <property type="match status" value="1"/>
</dbReference>
<evidence type="ECO:0000256" key="6">
    <source>
        <dbReference type="PROSITE-ProRule" id="PRU00175"/>
    </source>
</evidence>
<accession>W1NM17</accession>
<evidence type="ECO:0000256" key="4">
    <source>
        <dbReference type="ARBA" id="ARBA00022833"/>
    </source>
</evidence>
<evidence type="ECO:0000256" key="2">
    <source>
        <dbReference type="ARBA" id="ARBA00022723"/>
    </source>
</evidence>
<dbReference type="Pfam" id="PF13639">
    <property type="entry name" value="zf-RING_2"/>
    <property type="match status" value="1"/>
</dbReference>
<organism evidence="8 9">
    <name type="scientific">Amborella trichopoda</name>
    <dbReference type="NCBI Taxonomy" id="13333"/>
    <lineage>
        <taxon>Eukaryota</taxon>
        <taxon>Viridiplantae</taxon>
        <taxon>Streptophyta</taxon>
        <taxon>Embryophyta</taxon>
        <taxon>Tracheophyta</taxon>
        <taxon>Spermatophyta</taxon>
        <taxon>Magnoliopsida</taxon>
        <taxon>Amborellales</taxon>
        <taxon>Amborellaceae</taxon>
        <taxon>Amborella</taxon>
    </lineage>
</organism>
<keyword evidence="2" id="KW-0479">Metal-binding</keyword>
<dbReference type="AlphaFoldDB" id="W1NM17"/>
<dbReference type="InterPro" id="IPR001841">
    <property type="entry name" value="Znf_RING"/>
</dbReference>
<dbReference type="OMA" id="VWTILNM"/>
<dbReference type="Proteomes" id="UP000017836">
    <property type="component" value="Unassembled WGS sequence"/>
</dbReference>
<evidence type="ECO:0000256" key="5">
    <source>
        <dbReference type="ARBA" id="ARBA00023136"/>
    </source>
</evidence>
<keyword evidence="9" id="KW-1185">Reference proteome</keyword>
<dbReference type="EMBL" id="KI397142">
    <property type="protein sequence ID" value="ERM96270.1"/>
    <property type="molecule type" value="Genomic_DNA"/>
</dbReference>
<gene>
    <name evidence="8" type="ORF">AMTR_s00001p00161410</name>
</gene>
<dbReference type="HOGENOM" id="CLU_013137_2_1_1"/>
<dbReference type="PANTHER" id="PTHR46151:SF7">
    <property type="entry name" value="NEP1-INTERACTING PROTEIN 1"/>
    <property type="match status" value="1"/>
</dbReference>
<keyword evidence="4" id="KW-0862">Zinc</keyword>
<dbReference type="PANTHER" id="PTHR46151">
    <property type="entry name" value="NEP1-INTERACTING PROTEIN-LIKE 2"/>
    <property type="match status" value="1"/>
</dbReference>
<evidence type="ECO:0000259" key="7">
    <source>
        <dbReference type="PROSITE" id="PS50089"/>
    </source>
</evidence>
<keyword evidence="5" id="KW-0472">Membrane</keyword>
<dbReference type="Gramene" id="ERM96270">
    <property type="protein sequence ID" value="ERM96270"/>
    <property type="gene ID" value="AMTR_s00001p00161410"/>
</dbReference>